<keyword evidence="2 6" id="KW-0645">Protease</keyword>
<dbReference type="CDD" id="cd07481">
    <property type="entry name" value="Peptidases_S8_BacillopeptidaseF-like"/>
    <property type="match status" value="1"/>
</dbReference>
<comment type="caution">
    <text evidence="8">The sequence shown here is derived from an EMBL/GenBank/DDBJ whole genome shotgun (WGS) entry which is preliminary data.</text>
</comment>
<organism evidence="8 9">
    <name type="scientific">Pseudofulvimonas gallinarii</name>
    <dbReference type="NCBI Taxonomy" id="634155"/>
    <lineage>
        <taxon>Bacteria</taxon>
        <taxon>Pseudomonadati</taxon>
        <taxon>Pseudomonadota</taxon>
        <taxon>Gammaproteobacteria</taxon>
        <taxon>Lysobacterales</taxon>
        <taxon>Rhodanobacteraceae</taxon>
        <taxon>Pseudofulvimonas</taxon>
    </lineage>
</organism>
<evidence type="ECO:0000256" key="5">
    <source>
        <dbReference type="PIRSR" id="PIRSR615500-1"/>
    </source>
</evidence>
<keyword evidence="3 6" id="KW-0378">Hydrolase</keyword>
<proteinExistence type="inferred from homology"/>
<dbReference type="InterPro" id="IPR000209">
    <property type="entry name" value="Peptidase_S8/S53_dom"/>
</dbReference>
<keyword evidence="4 6" id="KW-0720">Serine protease</keyword>
<feature type="active site" description="Charge relay system" evidence="5 6">
    <location>
        <position position="426"/>
    </location>
</feature>
<dbReference type="AlphaFoldDB" id="A0A4R3L8F8"/>
<comment type="similarity">
    <text evidence="1 6">Belongs to the peptidase S8 family.</text>
</comment>
<keyword evidence="9" id="KW-1185">Reference proteome</keyword>
<accession>A0A4R3L8F8</accession>
<evidence type="ECO:0000256" key="1">
    <source>
        <dbReference type="ARBA" id="ARBA00011073"/>
    </source>
</evidence>
<dbReference type="GO" id="GO:0004252">
    <property type="term" value="F:serine-type endopeptidase activity"/>
    <property type="evidence" value="ECO:0007669"/>
    <property type="project" value="UniProtKB-UniRule"/>
</dbReference>
<evidence type="ECO:0000256" key="6">
    <source>
        <dbReference type="PROSITE-ProRule" id="PRU01240"/>
    </source>
</evidence>
<evidence type="ECO:0000256" key="3">
    <source>
        <dbReference type="ARBA" id="ARBA00022801"/>
    </source>
</evidence>
<evidence type="ECO:0000313" key="9">
    <source>
        <dbReference type="Proteomes" id="UP000294599"/>
    </source>
</evidence>
<feature type="active site" description="Charge relay system" evidence="5 6">
    <location>
        <position position="243"/>
    </location>
</feature>
<dbReference type="PROSITE" id="PS00138">
    <property type="entry name" value="SUBTILASE_SER"/>
    <property type="match status" value="1"/>
</dbReference>
<sequence>MSNSPDIATVSTSVRILFALATAVSGPSMALADSGKLDVALRNAAGDVDVFVEMRPVAAVPRPVRESGEAIAGYRARLVAFLREQAERSQAGLRAELDARGIAWRGFWIADAIAIRMDAAQLAWLASRDDVVRVYHDALNRRLDPAESGEPAPRAPAAVEWGVERIRAPEVWAAGVTGEGVVIAGQDTGVRWDHNALKRQYRGWDGNSADHDYNWHDAVHQTYGAGGNPCGIDSMVPCDDHSHGTHTVGTVIGDDGGDNRIGVAPDARWIACRNMERGVGRASMYAECFQWFVAPTDLAGENPRPDLAPDVINNSWGCPPDELCTDPAVLQAVVENVRDAGIVVVVSAGNSGSGCGTIDTPAAIYDAAFTVGSTTSSELMSGFSSRGPVPFALTTTMKPDIVAPGSSVRSATRAAVDSYGLSSGTSMAGPHVAGAVALLISANPALRGDVDRIERILGDTAVPLSITQTCSGVGPTTWPNYVAGHGRIDAWAAFRVAETIFTDDWEGNAP</sequence>
<dbReference type="Gene3D" id="3.40.50.200">
    <property type="entry name" value="Peptidase S8/S53 domain"/>
    <property type="match status" value="1"/>
</dbReference>
<dbReference type="PROSITE" id="PS51892">
    <property type="entry name" value="SUBTILASE"/>
    <property type="match status" value="1"/>
</dbReference>
<dbReference type="InterPro" id="IPR033857">
    <property type="entry name" value="Bacillopeptidase_F"/>
</dbReference>
<name>A0A4R3L8F8_9GAMM</name>
<evidence type="ECO:0000256" key="4">
    <source>
        <dbReference type="ARBA" id="ARBA00022825"/>
    </source>
</evidence>
<dbReference type="OrthoDB" id="9790784at2"/>
<evidence type="ECO:0000256" key="2">
    <source>
        <dbReference type="ARBA" id="ARBA00022670"/>
    </source>
</evidence>
<gene>
    <name evidence="8" type="ORF">EDC25_12133</name>
</gene>
<evidence type="ECO:0000259" key="7">
    <source>
        <dbReference type="Pfam" id="PF00082"/>
    </source>
</evidence>
<feature type="active site" description="Charge relay system" evidence="5 6">
    <location>
        <position position="187"/>
    </location>
</feature>
<dbReference type="InterPro" id="IPR015500">
    <property type="entry name" value="Peptidase_S8_subtilisin-rel"/>
</dbReference>
<dbReference type="Pfam" id="PF00082">
    <property type="entry name" value="Peptidase_S8"/>
    <property type="match status" value="1"/>
</dbReference>
<dbReference type="RefSeq" id="WP_123521732.1">
    <property type="nucleotide sequence ID" value="NZ_JBHLWF010000081.1"/>
</dbReference>
<dbReference type="EMBL" id="SMAF01000021">
    <property type="protein sequence ID" value="TCS94514.1"/>
    <property type="molecule type" value="Genomic_DNA"/>
</dbReference>
<dbReference type="SUPFAM" id="SSF52743">
    <property type="entry name" value="Subtilisin-like"/>
    <property type="match status" value="1"/>
</dbReference>
<dbReference type="PANTHER" id="PTHR43399">
    <property type="entry name" value="SUBTILISIN-RELATED"/>
    <property type="match status" value="1"/>
</dbReference>
<dbReference type="InterPro" id="IPR036852">
    <property type="entry name" value="Peptidase_S8/S53_dom_sf"/>
</dbReference>
<feature type="domain" description="Peptidase S8/S53" evidence="7">
    <location>
        <begin position="178"/>
        <end position="461"/>
    </location>
</feature>
<reference evidence="8 9" key="1">
    <citation type="submission" date="2019-03" db="EMBL/GenBank/DDBJ databases">
        <title>Genomic Encyclopedia of Type Strains, Phase IV (KMG-IV): sequencing the most valuable type-strain genomes for metagenomic binning, comparative biology and taxonomic classification.</title>
        <authorList>
            <person name="Goeker M."/>
        </authorList>
    </citation>
    <scope>NUCLEOTIDE SEQUENCE [LARGE SCALE GENOMIC DNA]</scope>
    <source>
        <strain evidence="8 9">DSM 21944</strain>
    </source>
</reference>
<protein>
    <submittedName>
        <fullName evidence="8">Subtilase family protein</fullName>
    </submittedName>
</protein>
<dbReference type="InterPro" id="IPR051048">
    <property type="entry name" value="Peptidase_S8/S53_subtilisin"/>
</dbReference>
<dbReference type="Proteomes" id="UP000294599">
    <property type="component" value="Unassembled WGS sequence"/>
</dbReference>
<evidence type="ECO:0000313" key="8">
    <source>
        <dbReference type="EMBL" id="TCS94514.1"/>
    </source>
</evidence>
<dbReference type="PRINTS" id="PR00723">
    <property type="entry name" value="SUBTILISIN"/>
</dbReference>
<dbReference type="InterPro" id="IPR023828">
    <property type="entry name" value="Peptidase_S8_Ser-AS"/>
</dbReference>
<dbReference type="PANTHER" id="PTHR43399:SF4">
    <property type="entry name" value="CELL WALL-ASSOCIATED PROTEASE"/>
    <property type="match status" value="1"/>
</dbReference>
<dbReference type="GO" id="GO:0006508">
    <property type="term" value="P:proteolysis"/>
    <property type="evidence" value="ECO:0007669"/>
    <property type="project" value="UniProtKB-KW"/>
</dbReference>